<dbReference type="AlphaFoldDB" id="A0A314UPM3"/>
<dbReference type="OrthoDB" id="1612940at2759"/>
<evidence type="ECO:0000256" key="1">
    <source>
        <dbReference type="SAM" id="SignalP"/>
    </source>
</evidence>
<keyword evidence="3" id="KW-1185">Reference proteome</keyword>
<evidence type="ECO:0008006" key="4">
    <source>
        <dbReference type="Google" id="ProtNLM"/>
    </source>
</evidence>
<proteinExistence type="predicted"/>
<feature type="chain" id="PRO_5016352880" description="Defensin-like protein" evidence="1">
    <location>
        <begin position="28"/>
        <end position="92"/>
    </location>
</feature>
<evidence type="ECO:0000313" key="2">
    <source>
        <dbReference type="EMBL" id="PQM38818.1"/>
    </source>
</evidence>
<dbReference type="PROSITE" id="PS51257">
    <property type="entry name" value="PROKAR_LIPOPROTEIN"/>
    <property type="match status" value="1"/>
</dbReference>
<sequence>MAKLLHIHTATTTACFFLLLLVRLAAAGGGEEEESDEGEPLRCITSWDCTSVQACKQECSRYSRSYGSCVTSEPPHKVCLCTYDCPCPPPSP</sequence>
<organism evidence="2 3">
    <name type="scientific">Prunus yedoensis var. nudiflora</name>
    <dbReference type="NCBI Taxonomy" id="2094558"/>
    <lineage>
        <taxon>Eukaryota</taxon>
        <taxon>Viridiplantae</taxon>
        <taxon>Streptophyta</taxon>
        <taxon>Embryophyta</taxon>
        <taxon>Tracheophyta</taxon>
        <taxon>Spermatophyta</taxon>
        <taxon>Magnoliopsida</taxon>
        <taxon>eudicotyledons</taxon>
        <taxon>Gunneridae</taxon>
        <taxon>Pentapetalae</taxon>
        <taxon>rosids</taxon>
        <taxon>fabids</taxon>
        <taxon>Rosales</taxon>
        <taxon>Rosaceae</taxon>
        <taxon>Amygdaloideae</taxon>
        <taxon>Amygdaleae</taxon>
        <taxon>Prunus</taxon>
    </lineage>
</organism>
<dbReference type="EMBL" id="PJQY01003272">
    <property type="protein sequence ID" value="PQM38818.1"/>
    <property type="molecule type" value="Genomic_DNA"/>
</dbReference>
<comment type="caution">
    <text evidence="2">The sequence shown here is derived from an EMBL/GenBank/DDBJ whole genome shotgun (WGS) entry which is preliminary data.</text>
</comment>
<protein>
    <recommendedName>
        <fullName evidence="4">Defensin-like protein</fullName>
    </recommendedName>
</protein>
<keyword evidence="1" id="KW-0732">Signal</keyword>
<reference evidence="2 3" key="1">
    <citation type="submission" date="2018-02" db="EMBL/GenBank/DDBJ databases">
        <title>Draft genome of wild Prunus yedoensis var. nudiflora.</title>
        <authorList>
            <person name="Baek S."/>
            <person name="Kim J.-H."/>
            <person name="Choi K."/>
            <person name="Kim G.-B."/>
            <person name="Cho A."/>
            <person name="Jang H."/>
            <person name="Shin C.-H."/>
            <person name="Yu H.-J."/>
            <person name="Mun J.-H."/>
        </authorList>
    </citation>
    <scope>NUCLEOTIDE SEQUENCE [LARGE SCALE GENOMIC DNA]</scope>
    <source>
        <strain evidence="3">cv. Jeju island</strain>
        <tissue evidence="2">Leaf</tissue>
    </source>
</reference>
<evidence type="ECO:0000313" key="3">
    <source>
        <dbReference type="Proteomes" id="UP000250321"/>
    </source>
</evidence>
<dbReference type="Proteomes" id="UP000250321">
    <property type="component" value="Unassembled WGS sequence"/>
</dbReference>
<accession>A0A314UPM3</accession>
<gene>
    <name evidence="2" type="ORF">Pyn_17527</name>
</gene>
<name>A0A314UPM3_PRUYE</name>
<feature type="signal peptide" evidence="1">
    <location>
        <begin position="1"/>
        <end position="27"/>
    </location>
</feature>